<dbReference type="RefSeq" id="WP_327098446.1">
    <property type="nucleotide sequence ID" value="NZ_CP109149.1"/>
</dbReference>
<keyword evidence="1" id="KW-0812">Transmembrane</keyword>
<reference evidence="2" key="1">
    <citation type="submission" date="2022-10" db="EMBL/GenBank/DDBJ databases">
        <title>The complete genomes of actinobacterial strains from the NBC collection.</title>
        <authorList>
            <person name="Joergensen T.S."/>
            <person name="Alvarez Arevalo M."/>
            <person name="Sterndorff E.B."/>
            <person name="Faurdal D."/>
            <person name="Vuksanovic O."/>
            <person name="Mourched A.-S."/>
            <person name="Charusanti P."/>
            <person name="Shaw S."/>
            <person name="Blin K."/>
            <person name="Weber T."/>
        </authorList>
    </citation>
    <scope>NUCLEOTIDE SEQUENCE</scope>
    <source>
        <strain evidence="2">NBC_01482</strain>
    </source>
</reference>
<keyword evidence="1" id="KW-0472">Membrane</keyword>
<keyword evidence="1" id="KW-1133">Transmembrane helix</keyword>
<evidence type="ECO:0000313" key="2">
    <source>
        <dbReference type="EMBL" id="WUV45245.1"/>
    </source>
</evidence>
<keyword evidence="3" id="KW-1185">Reference proteome</keyword>
<organism evidence="2 3">
    <name type="scientific">Nocardia vinacea</name>
    <dbReference type="NCBI Taxonomy" id="96468"/>
    <lineage>
        <taxon>Bacteria</taxon>
        <taxon>Bacillati</taxon>
        <taxon>Actinomycetota</taxon>
        <taxon>Actinomycetes</taxon>
        <taxon>Mycobacteriales</taxon>
        <taxon>Nocardiaceae</taxon>
        <taxon>Nocardia</taxon>
    </lineage>
</organism>
<evidence type="ECO:0000256" key="1">
    <source>
        <dbReference type="SAM" id="Phobius"/>
    </source>
</evidence>
<name>A0ABZ1YTI2_9NOCA</name>
<proteinExistence type="predicted"/>
<gene>
    <name evidence="2" type="ORF">OG563_40015</name>
</gene>
<dbReference type="Proteomes" id="UP001432062">
    <property type="component" value="Chromosome"/>
</dbReference>
<feature type="transmembrane region" description="Helical" evidence="1">
    <location>
        <begin position="17"/>
        <end position="38"/>
    </location>
</feature>
<accession>A0ABZ1YTI2</accession>
<dbReference type="EMBL" id="CP109441">
    <property type="protein sequence ID" value="WUV45245.1"/>
    <property type="molecule type" value="Genomic_DNA"/>
</dbReference>
<sequence>MKPSVESVGSWWRIRNVLIVIGDAVGVLVLIGVIAALGSHGLDLNLFG</sequence>
<protein>
    <submittedName>
        <fullName evidence="2">Uncharacterized protein</fullName>
    </submittedName>
</protein>
<evidence type="ECO:0000313" key="3">
    <source>
        <dbReference type="Proteomes" id="UP001432062"/>
    </source>
</evidence>